<feature type="binding site" evidence="2">
    <location>
        <position position="382"/>
    </location>
    <ligand>
        <name>Zn(2+)</name>
        <dbReference type="ChEBI" id="CHEBI:29105"/>
        <note>catalytic</note>
    </ligand>
</feature>
<evidence type="ECO:0000259" key="4">
    <source>
        <dbReference type="Pfam" id="PF01433"/>
    </source>
</evidence>
<reference evidence="5 6" key="1">
    <citation type="submission" date="2018-08" db="EMBL/GenBank/DDBJ databases">
        <title>Genomic Encyclopedia of Type Strains, Phase IV (KMG-IV): sequencing the most valuable type-strain genomes for metagenomic binning, comparative biology and taxonomic classification.</title>
        <authorList>
            <person name="Goeker M."/>
        </authorList>
    </citation>
    <scope>NUCLEOTIDE SEQUENCE [LARGE SCALE GENOMIC DNA]</scope>
    <source>
        <strain evidence="5 6">DSM 23923</strain>
    </source>
</reference>
<gene>
    <name evidence="5" type="ORF">DFR64_2302</name>
</gene>
<keyword evidence="6" id="KW-1185">Reference proteome</keyword>
<keyword evidence="2" id="KW-0862">Zinc</keyword>
<dbReference type="InterPro" id="IPR014782">
    <property type="entry name" value="Peptidase_M1_dom"/>
</dbReference>
<evidence type="ECO:0000256" key="3">
    <source>
        <dbReference type="SAM" id="SignalP"/>
    </source>
</evidence>
<dbReference type="Pfam" id="PF01433">
    <property type="entry name" value="Peptidase_M1"/>
    <property type="match status" value="1"/>
</dbReference>
<accession>A0A347ZVS1</accession>
<feature type="binding site" evidence="2">
    <location>
        <position position="363"/>
    </location>
    <ligand>
        <name>Zn(2+)</name>
        <dbReference type="ChEBI" id="CHEBI:29105"/>
        <note>catalytic</note>
    </ligand>
</feature>
<dbReference type="PANTHER" id="PTHR45726">
    <property type="entry name" value="LEUKOTRIENE A-4 HYDROLASE"/>
    <property type="match status" value="1"/>
</dbReference>
<keyword evidence="2" id="KW-0479">Metal-binding</keyword>
<feature type="binding site" evidence="2">
    <location>
        <position position="359"/>
    </location>
    <ligand>
        <name>Zn(2+)</name>
        <dbReference type="ChEBI" id="CHEBI:29105"/>
        <note>catalytic</note>
    </ligand>
</feature>
<evidence type="ECO:0000313" key="6">
    <source>
        <dbReference type="Proteomes" id="UP000256388"/>
    </source>
</evidence>
<protein>
    <submittedName>
        <fullName evidence="5">Peptidase M1-like protein</fullName>
    </submittedName>
</protein>
<dbReference type="OrthoDB" id="9814383at2"/>
<comment type="cofactor">
    <cofactor evidence="2">
        <name>Zn(2+)</name>
        <dbReference type="ChEBI" id="CHEBI:29105"/>
    </cofactor>
    <text evidence="2">Binds 1 zinc ion per subunit.</text>
</comment>
<dbReference type="PROSITE" id="PS51257">
    <property type="entry name" value="PROKAR_LIPOPROTEIN"/>
    <property type="match status" value="1"/>
</dbReference>
<proteinExistence type="predicted"/>
<dbReference type="CDD" id="cd09604">
    <property type="entry name" value="M1_APN_like"/>
    <property type="match status" value="1"/>
</dbReference>
<dbReference type="AlphaFoldDB" id="A0A347ZVS1"/>
<dbReference type="InterPro" id="IPR027268">
    <property type="entry name" value="Peptidase_M4/M1_CTD_sf"/>
</dbReference>
<dbReference type="GO" id="GO:0008270">
    <property type="term" value="F:zinc ion binding"/>
    <property type="evidence" value="ECO:0007669"/>
    <property type="project" value="InterPro"/>
</dbReference>
<comment type="caution">
    <text evidence="5">The sequence shown here is derived from an EMBL/GenBank/DDBJ whole genome shotgun (WGS) entry which is preliminary data.</text>
</comment>
<feature type="active site" description="Proton acceptor" evidence="1">
    <location>
        <position position="360"/>
    </location>
</feature>
<evidence type="ECO:0000256" key="2">
    <source>
        <dbReference type="PIRSR" id="PIRSR634015-3"/>
    </source>
</evidence>
<dbReference type="SUPFAM" id="SSF55486">
    <property type="entry name" value="Metalloproteases ('zincins'), catalytic domain"/>
    <property type="match status" value="1"/>
</dbReference>
<keyword evidence="3" id="KW-0732">Signal</keyword>
<feature type="domain" description="Peptidase M1 membrane alanine aminopeptidase" evidence="4">
    <location>
        <begin position="294"/>
        <end position="499"/>
    </location>
</feature>
<organism evidence="5 6">
    <name type="scientific">Pelolinea submarina</name>
    <dbReference type="NCBI Taxonomy" id="913107"/>
    <lineage>
        <taxon>Bacteria</taxon>
        <taxon>Bacillati</taxon>
        <taxon>Chloroflexota</taxon>
        <taxon>Anaerolineae</taxon>
        <taxon>Anaerolineales</taxon>
        <taxon>Anaerolineaceae</taxon>
        <taxon>Pelolinea</taxon>
    </lineage>
</organism>
<dbReference type="Gene3D" id="1.10.390.10">
    <property type="entry name" value="Neutral Protease Domain 2"/>
    <property type="match status" value="1"/>
</dbReference>
<feature type="signal peptide" evidence="3">
    <location>
        <begin position="1"/>
        <end position="21"/>
    </location>
</feature>
<feature type="chain" id="PRO_5030063664" evidence="3">
    <location>
        <begin position="22"/>
        <end position="501"/>
    </location>
</feature>
<dbReference type="GO" id="GO:0008237">
    <property type="term" value="F:metallopeptidase activity"/>
    <property type="evidence" value="ECO:0007669"/>
    <property type="project" value="InterPro"/>
</dbReference>
<dbReference type="EMBL" id="QUMS01000003">
    <property type="protein sequence ID" value="REG07098.1"/>
    <property type="molecule type" value="Genomic_DNA"/>
</dbReference>
<dbReference type="PANTHER" id="PTHR45726:SF3">
    <property type="entry name" value="LEUKOTRIENE A-4 HYDROLASE"/>
    <property type="match status" value="1"/>
</dbReference>
<evidence type="ECO:0000256" key="1">
    <source>
        <dbReference type="PIRSR" id="PIRSR634015-1"/>
    </source>
</evidence>
<feature type="active site" description="Proton donor" evidence="1">
    <location>
        <position position="440"/>
    </location>
</feature>
<dbReference type="RefSeq" id="WP_116225575.1">
    <property type="nucleotide sequence ID" value="NZ_AP018437.1"/>
</dbReference>
<dbReference type="InterPro" id="IPR034015">
    <property type="entry name" value="M1_LTA4H"/>
</dbReference>
<dbReference type="Proteomes" id="UP000256388">
    <property type="component" value="Unassembled WGS sequence"/>
</dbReference>
<sequence>MTLTNRLLISLILLFSLAGCASLPAVQTQIANQAEGRSQVTPTAADPLAQYDANLVETYQPVLAEMKTATRYRIEIEIADSISAIAGYQKVLYSNNEDVPLKEVYFRLFPNNSGSYMTVSDLKVDGEPVQVVLDHRNTAMRVELPDELQPGQSVSICMDFNQTVPSEMGGNYGLYVYLDEILSLDQFFPIIPVYNEEGWNVEDPPINADMLYSDEAFFDVQVSAPSQLVLAGSGVAISSSDQDGRQVVRYAGGPQRDFFLAASPLFLSASRKVGDTKVTSFFLDEYRDGGMLVLESAVHALESYNERFGLYPYTELDLISTPMFAGGMEYSSAVSLSLYYYNPDHNIGNLTFLESVVAHEIAHQWFFNQVMSDQIEEPWLDESLVQYATYLYYVDRYGENNAEGFVDSWYQRWASVKLESIPIGMPAAAYSEDEYGPIVYGRGPLFFAALKEKLGEDELNTLLRTYTDEYRWGIADGQKFKTLAEETCACDLTPLFEEWVY</sequence>
<evidence type="ECO:0000313" key="5">
    <source>
        <dbReference type="EMBL" id="REG07098.1"/>
    </source>
</evidence>
<name>A0A347ZVS1_9CHLR</name>